<evidence type="ECO:0000256" key="2">
    <source>
        <dbReference type="ARBA" id="ARBA00022737"/>
    </source>
</evidence>
<dbReference type="OrthoDB" id="6572480at2759"/>
<feature type="compositionally biased region" description="Polar residues" evidence="4">
    <location>
        <begin position="144"/>
        <end position="155"/>
    </location>
</feature>
<dbReference type="KEGG" id="dgr:6563054"/>
<evidence type="ECO:0000313" key="6">
    <source>
        <dbReference type="EMBL" id="EDV93772.1"/>
    </source>
</evidence>
<dbReference type="HOGENOM" id="CLU_083722_0_0_1"/>
<feature type="domain" description="EF-hand" evidence="5">
    <location>
        <begin position="32"/>
        <end position="67"/>
    </location>
</feature>
<organism evidence="7">
    <name type="scientific">Drosophila grimshawi</name>
    <name type="common">Hawaiian fruit fly</name>
    <name type="synonym">Idiomyia grimshawi</name>
    <dbReference type="NCBI Taxonomy" id="7222"/>
    <lineage>
        <taxon>Eukaryota</taxon>
        <taxon>Metazoa</taxon>
        <taxon>Ecdysozoa</taxon>
        <taxon>Arthropoda</taxon>
        <taxon>Hexapoda</taxon>
        <taxon>Insecta</taxon>
        <taxon>Pterygota</taxon>
        <taxon>Neoptera</taxon>
        <taxon>Endopterygota</taxon>
        <taxon>Diptera</taxon>
        <taxon>Brachycera</taxon>
        <taxon>Muscomorpha</taxon>
        <taxon>Ephydroidea</taxon>
        <taxon>Drosophilidae</taxon>
        <taxon>Drosophila</taxon>
        <taxon>Hawaiian Drosophila</taxon>
    </lineage>
</organism>
<dbReference type="STRING" id="7222.B4JGZ4"/>
<dbReference type="SUPFAM" id="SSF47473">
    <property type="entry name" value="EF-hand"/>
    <property type="match status" value="1"/>
</dbReference>
<dbReference type="PANTHER" id="PTHR13025:SF6">
    <property type="entry name" value="EF-HAND DOMAIN-CONTAINING PROTEIN-RELATED"/>
    <property type="match status" value="1"/>
</dbReference>
<dbReference type="PROSITE" id="PS00018">
    <property type="entry name" value="EF_HAND_1"/>
    <property type="match status" value="1"/>
</dbReference>
<dbReference type="PANTHER" id="PTHR13025">
    <property type="entry name" value="EF-HAND DOMAIN-CONTAINING PROTEIN D"/>
    <property type="match status" value="1"/>
</dbReference>
<dbReference type="Gene3D" id="1.10.238.10">
    <property type="entry name" value="EF-hand"/>
    <property type="match status" value="1"/>
</dbReference>
<dbReference type="InterPro" id="IPR040365">
    <property type="entry name" value="EFHD1/2"/>
</dbReference>
<feature type="region of interest" description="Disordered" evidence="4">
    <location>
        <begin position="1"/>
        <end position="24"/>
    </location>
</feature>
<dbReference type="InterPro" id="IPR018247">
    <property type="entry name" value="EF_Hand_1_Ca_BS"/>
</dbReference>
<gene>
    <name evidence="6" type="primary">Dgri\GH18108</name>
    <name evidence="6" type="ORF">Dgri_GH18108</name>
</gene>
<feature type="region of interest" description="Disordered" evidence="4">
    <location>
        <begin position="144"/>
        <end position="168"/>
    </location>
</feature>
<name>B4JGZ4_DROGR</name>
<dbReference type="eggNOG" id="KOG0041">
    <property type="taxonomic scope" value="Eukaryota"/>
</dbReference>
<sequence length="168" mass="18749">MESRSLQLTDSSEEENMPGGASNCQRRFLEPQEIREAFDTFRQFDVNGDNFIELSELKMALEKLSVPQTHLSAKQLMAEIAGPHSPKLSFCQFLFTYAAILQESTSNAIELNQSLVESVTPLESDNVSKEAVSNVKRFFEARVAQQSSEPNPNSANKEDSSKNTVLDI</sequence>
<dbReference type="EMBL" id="CH916369">
    <property type="protein sequence ID" value="EDV93772.1"/>
    <property type="molecule type" value="Genomic_DNA"/>
</dbReference>
<proteinExistence type="predicted"/>
<evidence type="ECO:0000259" key="5">
    <source>
        <dbReference type="PROSITE" id="PS50222"/>
    </source>
</evidence>
<keyword evidence="7" id="KW-1185">Reference proteome</keyword>
<dbReference type="CDD" id="cd00051">
    <property type="entry name" value="EFh"/>
    <property type="match status" value="1"/>
</dbReference>
<dbReference type="GO" id="GO:0005509">
    <property type="term" value="F:calcium ion binding"/>
    <property type="evidence" value="ECO:0007669"/>
    <property type="project" value="InterPro"/>
</dbReference>
<evidence type="ECO:0000256" key="3">
    <source>
        <dbReference type="ARBA" id="ARBA00022837"/>
    </source>
</evidence>
<keyword evidence="1" id="KW-0479">Metal-binding</keyword>
<keyword evidence="3" id="KW-0106">Calcium</keyword>
<dbReference type="SMR" id="B4JGZ4"/>
<dbReference type="AlphaFoldDB" id="B4JGZ4"/>
<dbReference type="PROSITE" id="PS50222">
    <property type="entry name" value="EF_HAND_2"/>
    <property type="match status" value="1"/>
</dbReference>
<protein>
    <submittedName>
        <fullName evidence="6">GH18108</fullName>
    </submittedName>
</protein>
<evidence type="ECO:0000313" key="7">
    <source>
        <dbReference type="Proteomes" id="UP000001070"/>
    </source>
</evidence>
<dbReference type="Pfam" id="PF13202">
    <property type="entry name" value="EF-hand_5"/>
    <property type="match status" value="1"/>
</dbReference>
<dbReference type="Proteomes" id="UP000001070">
    <property type="component" value="Unassembled WGS sequence"/>
</dbReference>
<keyword evidence="2" id="KW-0677">Repeat</keyword>
<dbReference type="InterPro" id="IPR002048">
    <property type="entry name" value="EF_hand_dom"/>
</dbReference>
<accession>B4JGZ4</accession>
<feature type="compositionally biased region" description="Polar residues" evidence="4">
    <location>
        <begin position="1"/>
        <end position="10"/>
    </location>
</feature>
<dbReference type="InterPro" id="IPR011992">
    <property type="entry name" value="EF-hand-dom_pair"/>
</dbReference>
<dbReference type="SMART" id="SM00054">
    <property type="entry name" value="EFh"/>
    <property type="match status" value="1"/>
</dbReference>
<reference evidence="6 7" key="1">
    <citation type="journal article" date="2007" name="Nature">
        <title>Evolution of genes and genomes on the Drosophila phylogeny.</title>
        <authorList>
            <consortium name="Drosophila 12 Genomes Consortium"/>
            <person name="Clark A.G."/>
            <person name="Eisen M.B."/>
            <person name="Smith D.R."/>
            <person name="Bergman C.M."/>
            <person name="Oliver B."/>
            <person name="Markow T.A."/>
            <person name="Kaufman T.C."/>
            <person name="Kellis M."/>
            <person name="Gelbart W."/>
            <person name="Iyer V.N."/>
            <person name="Pollard D.A."/>
            <person name="Sackton T.B."/>
            <person name="Larracuente A.M."/>
            <person name="Singh N.D."/>
            <person name="Abad J.P."/>
            <person name="Abt D.N."/>
            <person name="Adryan B."/>
            <person name="Aguade M."/>
            <person name="Akashi H."/>
            <person name="Anderson W.W."/>
            <person name="Aquadro C.F."/>
            <person name="Ardell D.H."/>
            <person name="Arguello R."/>
            <person name="Artieri C.G."/>
            <person name="Barbash D.A."/>
            <person name="Barker D."/>
            <person name="Barsanti P."/>
            <person name="Batterham P."/>
            <person name="Batzoglou S."/>
            <person name="Begun D."/>
            <person name="Bhutkar A."/>
            <person name="Blanco E."/>
            <person name="Bosak S.A."/>
            <person name="Bradley R.K."/>
            <person name="Brand A.D."/>
            <person name="Brent M.R."/>
            <person name="Brooks A.N."/>
            <person name="Brown R.H."/>
            <person name="Butlin R.K."/>
            <person name="Caggese C."/>
            <person name="Calvi B.R."/>
            <person name="Bernardo de Carvalho A."/>
            <person name="Caspi A."/>
            <person name="Castrezana S."/>
            <person name="Celniker S.E."/>
            <person name="Chang J.L."/>
            <person name="Chapple C."/>
            <person name="Chatterji S."/>
            <person name="Chinwalla A."/>
            <person name="Civetta A."/>
            <person name="Clifton S.W."/>
            <person name="Comeron J.M."/>
            <person name="Costello J.C."/>
            <person name="Coyne J.A."/>
            <person name="Daub J."/>
            <person name="David R.G."/>
            <person name="Delcher A.L."/>
            <person name="Delehaunty K."/>
            <person name="Do C.B."/>
            <person name="Ebling H."/>
            <person name="Edwards K."/>
            <person name="Eickbush T."/>
            <person name="Evans J.D."/>
            <person name="Filipski A."/>
            <person name="Findeiss S."/>
            <person name="Freyhult E."/>
            <person name="Fulton L."/>
            <person name="Fulton R."/>
            <person name="Garcia A.C."/>
            <person name="Gardiner A."/>
            <person name="Garfield D.A."/>
            <person name="Garvin B.E."/>
            <person name="Gibson G."/>
            <person name="Gilbert D."/>
            <person name="Gnerre S."/>
            <person name="Godfrey J."/>
            <person name="Good R."/>
            <person name="Gotea V."/>
            <person name="Gravely B."/>
            <person name="Greenberg A.J."/>
            <person name="Griffiths-Jones S."/>
            <person name="Gross S."/>
            <person name="Guigo R."/>
            <person name="Gustafson E.A."/>
            <person name="Haerty W."/>
            <person name="Hahn M.W."/>
            <person name="Halligan D.L."/>
            <person name="Halpern A.L."/>
            <person name="Halter G.M."/>
            <person name="Han M.V."/>
            <person name="Heger A."/>
            <person name="Hillier L."/>
            <person name="Hinrichs A.S."/>
            <person name="Holmes I."/>
            <person name="Hoskins R.A."/>
            <person name="Hubisz M.J."/>
            <person name="Hultmark D."/>
            <person name="Huntley M.A."/>
            <person name="Jaffe D.B."/>
            <person name="Jagadeeshan S."/>
            <person name="Jeck W.R."/>
            <person name="Johnson J."/>
            <person name="Jones C.D."/>
            <person name="Jordan W.C."/>
            <person name="Karpen G.H."/>
            <person name="Kataoka E."/>
            <person name="Keightley P.D."/>
            <person name="Kheradpour P."/>
            <person name="Kirkness E.F."/>
            <person name="Koerich L.B."/>
            <person name="Kristiansen K."/>
            <person name="Kudrna D."/>
            <person name="Kulathinal R.J."/>
            <person name="Kumar S."/>
            <person name="Kwok R."/>
            <person name="Lander E."/>
            <person name="Langley C.H."/>
            <person name="Lapoint R."/>
            <person name="Lazzaro B.P."/>
            <person name="Lee S.J."/>
            <person name="Levesque L."/>
            <person name="Li R."/>
            <person name="Lin C.F."/>
            <person name="Lin M.F."/>
            <person name="Lindblad-Toh K."/>
            <person name="Llopart A."/>
            <person name="Long M."/>
            <person name="Low L."/>
            <person name="Lozovsky E."/>
            <person name="Lu J."/>
            <person name="Luo M."/>
            <person name="Machado C.A."/>
            <person name="Makalowski W."/>
            <person name="Marzo M."/>
            <person name="Matsuda M."/>
            <person name="Matzkin L."/>
            <person name="McAllister B."/>
            <person name="McBride C.S."/>
            <person name="McKernan B."/>
            <person name="McKernan K."/>
            <person name="Mendez-Lago M."/>
            <person name="Minx P."/>
            <person name="Mollenhauer M.U."/>
            <person name="Montooth K."/>
            <person name="Mount S.M."/>
            <person name="Mu X."/>
            <person name="Myers E."/>
            <person name="Negre B."/>
            <person name="Newfeld S."/>
            <person name="Nielsen R."/>
            <person name="Noor M.A."/>
            <person name="O'Grady P."/>
            <person name="Pachter L."/>
            <person name="Papaceit M."/>
            <person name="Parisi M.J."/>
            <person name="Parisi M."/>
            <person name="Parts L."/>
            <person name="Pedersen J.S."/>
            <person name="Pesole G."/>
            <person name="Phillippy A.M."/>
            <person name="Ponting C.P."/>
            <person name="Pop M."/>
            <person name="Porcelli D."/>
            <person name="Powell J.R."/>
            <person name="Prohaska S."/>
            <person name="Pruitt K."/>
            <person name="Puig M."/>
            <person name="Quesneville H."/>
            <person name="Ram K.R."/>
            <person name="Rand D."/>
            <person name="Rasmussen M.D."/>
            <person name="Reed L.K."/>
            <person name="Reenan R."/>
            <person name="Reily A."/>
            <person name="Remington K.A."/>
            <person name="Rieger T.T."/>
            <person name="Ritchie M.G."/>
            <person name="Robin C."/>
            <person name="Rogers Y.H."/>
            <person name="Rohde C."/>
            <person name="Rozas J."/>
            <person name="Rubenfield M.J."/>
            <person name="Ruiz A."/>
            <person name="Russo S."/>
            <person name="Salzberg S.L."/>
            <person name="Sanchez-Gracia A."/>
            <person name="Saranga D.J."/>
            <person name="Sato H."/>
            <person name="Schaeffer S.W."/>
            <person name="Schatz M.C."/>
            <person name="Schlenke T."/>
            <person name="Schwartz R."/>
            <person name="Segarra C."/>
            <person name="Singh R.S."/>
            <person name="Sirot L."/>
            <person name="Sirota M."/>
            <person name="Sisneros N.B."/>
            <person name="Smith C.D."/>
            <person name="Smith T.F."/>
            <person name="Spieth J."/>
            <person name="Stage D.E."/>
            <person name="Stark A."/>
            <person name="Stephan W."/>
            <person name="Strausberg R.L."/>
            <person name="Strempel S."/>
            <person name="Sturgill D."/>
            <person name="Sutton G."/>
            <person name="Sutton G.G."/>
            <person name="Tao W."/>
            <person name="Teichmann S."/>
            <person name="Tobari Y.N."/>
            <person name="Tomimura Y."/>
            <person name="Tsolas J.M."/>
            <person name="Valente V.L."/>
            <person name="Venter E."/>
            <person name="Venter J.C."/>
            <person name="Vicario S."/>
            <person name="Vieira F.G."/>
            <person name="Vilella A.J."/>
            <person name="Villasante A."/>
            <person name="Walenz B."/>
            <person name="Wang J."/>
            <person name="Wasserman M."/>
            <person name="Watts T."/>
            <person name="Wilson D."/>
            <person name="Wilson R.K."/>
            <person name="Wing R.A."/>
            <person name="Wolfner M.F."/>
            <person name="Wong A."/>
            <person name="Wong G.K."/>
            <person name="Wu C.I."/>
            <person name="Wu G."/>
            <person name="Yamamoto D."/>
            <person name="Yang H.P."/>
            <person name="Yang S.P."/>
            <person name="Yorke J.A."/>
            <person name="Yoshida K."/>
            <person name="Zdobnov E."/>
            <person name="Zhang P."/>
            <person name="Zhang Y."/>
            <person name="Zimin A.V."/>
            <person name="Baldwin J."/>
            <person name="Abdouelleil A."/>
            <person name="Abdulkadir J."/>
            <person name="Abebe A."/>
            <person name="Abera B."/>
            <person name="Abreu J."/>
            <person name="Acer S.C."/>
            <person name="Aftuck L."/>
            <person name="Alexander A."/>
            <person name="An P."/>
            <person name="Anderson E."/>
            <person name="Anderson S."/>
            <person name="Arachi H."/>
            <person name="Azer M."/>
            <person name="Bachantsang P."/>
            <person name="Barry A."/>
            <person name="Bayul T."/>
            <person name="Berlin A."/>
            <person name="Bessette D."/>
            <person name="Bloom T."/>
            <person name="Blye J."/>
            <person name="Boguslavskiy L."/>
            <person name="Bonnet C."/>
            <person name="Boukhgalter B."/>
            <person name="Bourzgui I."/>
            <person name="Brown A."/>
            <person name="Cahill P."/>
            <person name="Channer S."/>
            <person name="Cheshatsang Y."/>
            <person name="Chuda L."/>
            <person name="Citroen M."/>
            <person name="Collymore A."/>
            <person name="Cooke P."/>
            <person name="Costello M."/>
            <person name="D'Aco K."/>
            <person name="Daza R."/>
            <person name="De Haan G."/>
            <person name="DeGray S."/>
            <person name="DeMaso C."/>
            <person name="Dhargay N."/>
            <person name="Dooley K."/>
            <person name="Dooley E."/>
            <person name="Doricent M."/>
            <person name="Dorje P."/>
            <person name="Dorjee K."/>
            <person name="Dupes A."/>
            <person name="Elong R."/>
            <person name="Falk J."/>
            <person name="Farina A."/>
            <person name="Faro S."/>
            <person name="Ferguson D."/>
            <person name="Fisher S."/>
            <person name="Foley C.D."/>
            <person name="Franke A."/>
            <person name="Friedrich D."/>
            <person name="Gadbois L."/>
            <person name="Gearin G."/>
            <person name="Gearin C.R."/>
            <person name="Giannoukos G."/>
            <person name="Goode T."/>
            <person name="Graham J."/>
            <person name="Grandbois E."/>
            <person name="Grewal S."/>
            <person name="Gyaltsen K."/>
            <person name="Hafez N."/>
            <person name="Hagos B."/>
            <person name="Hall J."/>
            <person name="Henson C."/>
            <person name="Hollinger A."/>
            <person name="Honan T."/>
            <person name="Huard M.D."/>
            <person name="Hughes L."/>
            <person name="Hurhula B."/>
            <person name="Husby M.E."/>
            <person name="Kamat A."/>
            <person name="Kanga B."/>
            <person name="Kashin S."/>
            <person name="Khazanovich D."/>
            <person name="Kisner P."/>
            <person name="Lance K."/>
            <person name="Lara M."/>
            <person name="Lee W."/>
            <person name="Lennon N."/>
            <person name="Letendre F."/>
            <person name="LeVine R."/>
            <person name="Lipovsky A."/>
            <person name="Liu X."/>
            <person name="Liu J."/>
            <person name="Liu S."/>
            <person name="Lokyitsang T."/>
            <person name="Lokyitsang Y."/>
            <person name="Lubonja R."/>
            <person name="Lui A."/>
            <person name="MacDonald P."/>
            <person name="Magnisalis V."/>
            <person name="Maru K."/>
            <person name="Matthews C."/>
            <person name="McCusker W."/>
            <person name="McDonough S."/>
            <person name="Mehta T."/>
            <person name="Meldrim J."/>
            <person name="Meneus L."/>
            <person name="Mihai O."/>
            <person name="Mihalev A."/>
            <person name="Mihova T."/>
            <person name="Mittelman R."/>
            <person name="Mlenga V."/>
            <person name="Montmayeur A."/>
            <person name="Mulrain L."/>
            <person name="Navidi A."/>
            <person name="Naylor J."/>
            <person name="Negash T."/>
            <person name="Nguyen T."/>
            <person name="Nguyen N."/>
            <person name="Nicol R."/>
            <person name="Norbu C."/>
            <person name="Norbu N."/>
            <person name="Novod N."/>
            <person name="O'Neill B."/>
            <person name="Osman S."/>
            <person name="Markiewicz E."/>
            <person name="Oyono O.L."/>
            <person name="Patti C."/>
            <person name="Phunkhang P."/>
            <person name="Pierre F."/>
            <person name="Priest M."/>
            <person name="Raghuraman S."/>
            <person name="Rege F."/>
            <person name="Reyes R."/>
            <person name="Rise C."/>
            <person name="Rogov P."/>
            <person name="Ross K."/>
            <person name="Ryan E."/>
            <person name="Settipalli S."/>
            <person name="Shea T."/>
            <person name="Sherpa N."/>
            <person name="Shi L."/>
            <person name="Shih D."/>
            <person name="Sparrow T."/>
            <person name="Spaulding J."/>
            <person name="Stalker J."/>
            <person name="Stange-Thomann N."/>
            <person name="Stavropoulos S."/>
            <person name="Stone C."/>
            <person name="Strader C."/>
            <person name="Tesfaye S."/>
            <person name="Thomson T."/>
            <person name="Thoulutsang Y."/>
            <person name="Thoulutsang D."/>
            <person name="Topham K."/>
            <person name="Topping I."/>
            <person name="Tsamla T."/>
            <person name="Vassiliev H."/>
            <person name="Vo A."/>
            <person name="Wangchuk T."/>
            <person name="Wangdi T."/>
            <person name="Weiand M."/>
            <person name="Wilkinson J."/>
            <person name="Wilson A."/>
            <person name="Yadav S."/>
            <person name="Young G."/>
            <person name="Yu Q."/>
            <person name="Zembek L."/>
            <person name="Zhong D."/>
            <person name="Zimmer A."/>
            <person name="Zwirko Z."/>
            <person name="Jaffe D.B."/>
            <person name="Alvarez P."/>
            <person name="Brockman W."/>
            <person name="Butler J."/>
            <person name="Chin C."/>
            <person name="Gnerre S."/>
            <person name="Grabherr M."/>
            <person name="Kleber M."/>
            <person name="Mauceli E."/>
            <person name="MacCallum I."/>
        </authorList>
    </citation>
    <scope>NUCLEOTIDE SEQUENCE [LARGE SCALE GENOMIC DNA]</scope>
    <source>
        <strain evidence="7">Tucson 15287-2541.00</strain>
    </source>
</reference>
<evidence type="ECO:0000256" key="4">
    <source>
        <dbReference type="SAM" id="MobiDB-lite"/>
    </source>
</evidence>
<dbReference type="PhylomeDB" id="B4JGZ4"/>
<dbReference type="InParanoid" id="B4JGZ4"/>
<evidence type="ECO:0000256" key="1">
    <source>
        <dbReference type="ARBA" id="ARBA00022723"/>
    </source>
</evidence>